<dbReference type="Proteomes" id="UP000183997">
    <property type="component" value="Unassembled WGS sequence"/>
</dbReference>
<reference evidence="2" key="1">
    <citation type="submission" date="2016-11" db="EMBL/GenBank/DDBJ databases">
        <authorList>
            <person name="Varghese N."/>
            <person name="Submissions S."/>
        </authorList>
    </citation>
    <scope>NUCLEOTIDE SEQUENCE [LARGE SCALE GENOMIC DNA]</scope>
    <source>
        <strain evidence="2">DSM 10349</strain>
    </source>
</reference>
<proteinExistence type="predicted"/>
<organism evidence="1 2">
    <name type="scientific">Desulforamulus aeronauticus DSM 10349</name>
    <dbReference type="NCBI Taxonomy" id="1121421"/>
    <lineage>
        <taxon>Bacteria</taxon>
        <taxon>Bacillati</taxon>
        <taxon>Bacillota</taxon>
        <taxon>Clostridia</taxon>
        <taxon>Eubacteriales</taxon>
        <taxon>Peptococcaceae</taxon>
        <taxon>Desulforamulus</taxon>
    </lineage>
</organism>
<keyword evidence="2" id="KW-1185">Reference proteome</keyword>
<sequence>MKSYRLRRNKKLEKLMDLHAQLFSDLNNINKAMYREVYCEVALIQTLKTVVENTRLEPEVLAIIQTCEKWMYKN</sequence>
<protein>
    <submittedName>
        <fullName evidence="1">Uncharacterized protein</fullName>
    </submittedName>
</protein>
<evidence type="ECO:0000313" key="1">
    <source>
        <dbReference type="EMBL" id="SHK92200.1"/>
    </source>
</evidence>
<dbReference type="STRING" id="1121421.SAMN02745123_03593"/>
<dbReference type="RefSeq" id="WP_072917107.1">
    <property type="nucleotide sequence ID" value="NZ_FRAR01000030.1"/>
</dbReference>
<dbReference type="AlphaFoldDB" id="A0A1M6WEJ2"/>
<gene>
    <name evidence="1" type="ORF">SAMN02745123_03593</name>
</gene>
<accession>A0A1M6WEJ2</accession>
<evidence type="ECO:0000313" key="2">
    <source>
        <dbReference type="Proteomes" id="UP000183997"/>
    </source>
</evidence>
<dbReference type="EMBL" id="FRAR01000030">
    <property type="protein sequence ID" value="SHK92200.1"/>
    <property type="molecule type" value="Genomic_DNA"/>
</dbReference>
<name>A0A1M6WEJ2_9FIRM</name>